<comment type="caution">
    <text evidence="1">The sequence shown here is derived from an EMBL/GenBank/DDBJ whole genome shotgun (WGS) entry which is preliminary data.</text>
</comment>
<proteinExistence type="predicted"/>
<dbReference type="InterPro" id="IPR053228">
    <property type="entry name" value="Stereospecific_Lipase"/>
</dbReference>
<name>A0A1V6P5X2_PENPO</name>
<dbReference type="EMBL" id="MDYM01000001">
    <property type="protein sequence ID" value="OQD72283.1"/>
    <property type="molecule type" value="Genomic_DNA"/>
</dbReference>
<dbReference type="AlphaFoldDB" id="A0A1V6P5X2"/>
<reference evidence="2" key="1">
    <citation type="journal article" date="2017" name="Nat. Microbiol.">
        <title>Global analysis of biosynthetic gene clusters reveals vast potential of secondary metabolite production in Penicillium species.</title>
        <authorList>
            <person name="Nielsen J.C."/>
            <person name="Grijseels S."/>
            <person name="Prigent S."/>
            <person name="Ji B."/>
            <person name="Dainat J."/>
            <person name="Nielsen K.F."/>
            <person name="Frisvad J.C."/>
            <person name="Workman M."/>
            <person name="Nielsen J."/>
        </authorList>
    </citation>
    <scope>NUCLEOTIDE SEQUENCE [LARGE SCALE GENOMIC DNA]</scope>
    <source>
        <strain evidence="2">IBT 4502</strain>
    </source>
</reference>
<dbReference type="GO" id="GO:0017000">
    <property type="term" value="P:antibiotic biosynthetic process"/>
    <property type="evidence" value="ECO:0007669"/>
    <property type="project" value="UniProtKB-ARBA"/>
</dbReference>
<evidence type="ECO:0000313" key="2">
    <source>
        <dbReference type="Proteomes" id="UP000191408"/>
    </source>
</evidence>
<sequence>MSDAITAQPPEEQPPSLKYDSLQATGALRASWIRDPTQNCPIGPSQLTMQNMTESGWGIRHQKRHFPPDQIYEETVELGLPGEKLYRKTVLWKSGVSRGQYWVHDYTLKTGPGVIFATDSFRPDSAYWAQIAQAVYQDEHPMEDLKYVFQCNIINPETMLFVQKSLYVAANGLGWPDDRLRVWEEDTAEYQALLGKRQLQRDLDAQWTLKSWPLRRAVVKYFGAISPNFHGTVESSIVCPVLELAIYTPALFQQRQESNFYSRVAHGRRRFYVRSMRSAGPMGWPNASAILGDMRGVRVGNFHLQSSCAAKSAGSVYTHEGVLYRPPCVGASH</sequence>
<accession>A0A1V6P5X2</accession>
<dbReference type="PANTHER" id="PTHR37574">
    <property type="entry name" value="LIPASE B"/>
    <property type="match status" value="1"/>
</dbReference>
<dbReference type="OrthoDB" id="5337308at2759"/>
<dbReference type="Gene3D" id="3.40.50.1820">
    <property type="entry name" value="alpha/beta hydrolase"/>
    <property type="match status" value="1"/>
</dbReference>
<dbReference type="GO" id="GO:0072330">
    <property type="term" value="P:monocarboxylic acid biosynthetic process"/>
    <property type="evidence" value="ECO:0007669"/>
    <property type="project" value="UniProtKB-ARBA"/>
</dbReference>
<evidence type="ECO:0000313" key="1">
    <source>
        <dbReference type="EMBL" id="OQD72283.1"/>
    </source>
</evidence>
<dbReference type="STRING" id="60169.A0A1V6P5X2"/>
<organism evidence="1 2">
    <name type="scientific">Penicillium polonicum</name>
    <dbReference type="NCBI Taxonomy" id="60169"/>
    <lineage>
        <taxon>Eukaryota</taxon>
        <taxon>Fungi</taxon>
        <taxon>Dikarya</taxon>
        <taxon>Ascomycota</taxon>
        <taxon>Pezizomycotina</taxon>
        <taxon>Eurotiomycetes</taxon>
        <taxon>Eurotiomycetidae</taxon>
        <taxon>Eurotiales</taxon>
        <taxon>Aspergillaceae</taxon>
        <taxon>Penicillium</taxon>
    </lineage>
</organism>
<dbReference type="Proteomes" id="UP000191408">
    <property type="component" value="Unassembled WGS sequence"/>
</dbReference>
<keyword evidence="2" id="KW-1185">Reference proteome</keyword>
<dbReference type="PANTHER" id="PTHR37574:SF1">
    <property type="entry name" value="LIPASE B"/>
    <property type="match status" value="1"/>
</dbReference>
<dbReference type="InterPro" id="IPR029058">
    <property type="entry name" value="AB_hydrolase_fold"/>
</dbReference>
<protein>
    <submittedName>
        <fullName evidence="1">Uncharacterized protein</fullName>
    </submittedName>
</protein>
<gene>
    <name evidence="1" type="ORF">PENPOL_c001G09936</name>
</gene>